<dbReference type="GO" id="GO:0009579">
    <property type="term" value="C:thylakoid"/>
    <property type="evidence" value="ECO:0007669"/>
    <property type="project" value="UniProtKB-SubCell"/>
</dbReference>
<gene>
    <name evidence="13" type="primary">atpG</name>
    <name evidence="14" type="ORF">AVM11_08375</name>
</gene>
<evidence type="ECO:0000313" key="14">
    <source>
        <dbReference type="EMBL" id="KZB94467.1"/>
    </source>
</evidence>
<evidence type="ECO:0000256" key="2">
    <source>
        <dbReference type="ARBA" id="ARBA00004170"/>
    </source>
</evidence>
<dbReference type="InterPro" id="IPR023632">
    <property type="entry name" value="ATP_synth_F1_gsu_CS"/>
</dbReference>
<sequence length="302" mass="32597">MASLKALKIRINSVKSTQKITKAMKMVAAAKLRRAQEAAQAGRPYAERLEAVVASLSRQLAGGAGVSPLLSGTGKDQVHLLVVATSERGLAGAFNSNIVRAARRKAEELEAQGKTVRFYLAGKKGRVLRRFYPNAILADHELGQHKVLGFQQAREVADDLLARYAAGEFDVAHLFYAKFVSALVQLPVGRQIIPVAVDVLDKDVPSTSSTSSNTSAPAAVVEYEPDEESILADLLPRNVAIQIFRAMLENAASEQGSRMNAMDNATRNAGDMINRLSIQYNRTRQAAITTELVEIISGAEAL</sequence>
<accession>A0A175Y1D8</accession>
<evidence type="ECO:0000256" key="9">
    <source>
        <dbReference type="ARBA" id="ARBA00023136"/>
    </source>
</evidence>
<keyword evidence="5 13" id="KW-1003">Cell membrane</keyword>
<dbReference type="PRINTS" id="PR00126">
    <property type="entry name" value="ATPASEGAMMA"/>
</dbReference>
<evidence type="ECO:0000256" key="3">
    <source>
        <dbReference type="ARBA" id="ARBA00007681"/>
    </source>
</evidence>
<dbReference type="GeneID" id="93796699"/>
<dbReference type="GO" id="GO:0005524">
    <property type="term" value="F:ATP binding"/>
    <property type="evidence" value="ECO:0007669"/>
    <property type="project" value="UniProtKB-UniRule"/>
</dbReference>
<dbReference type="PANTHER" id="PTHR11693">
    <property type="entry name" value="ATP SYNTHASE GAMMA CHAIN"/>
    <property type="match status" value="1"/>
</dbReference>
<evidence type="ECO:0000256" key="6">
    <source>
        <dbReference type="ARBA" id="ARBA00022519"/>
    </source>
</evidence>
<keyword evidence="6" id="KW-0997">Cell inner membrane</keyword>
<dbReference type="GO" id="GO:0042777">
    <property type="term" value="P:proton motive force-driven plasma membrane ATP synthesis"/>
    <property type="evidence" value="ECO:0007669"/>
    <property type="project" value="UniProtKB-UniRule"/>
</dbReference>
<dbReference type="InterPro" id="IPR000131">
    <property type="entry name" value="ATP_synth_F1_gsu"/>
</dbReference>
<dbReference type="SUPFAM" id="SSF52943">
    <property type="entry name" value="ATP synthase (F1-ATPase), gamma subunit"/>
    <property type="match status" value="1"/>
</dbReference>
<dbReference type="PROSITE" id="PS00153">
    <property type="entry name" value="ATPASE_GAMMA"/>
    <property type="match status" value="1"/>
</dbReference>
<comment type="subcellular location">
    <subcellularLocation>
        <location evidence="13">Cell membrane</location>
        <topology evidence="13">Peripheral membrane protein</topology>
    </subcellularLocation>
    <subcellularLocation>
        <location evidence="2">Membrane</location>
        <topology evidence="2">Peripheral membrane protein</topology>
    </subcellularLocation>
    <subcellularLocation>
        <location evidence="12">Thylakoid</location>
    </subcellularLocation>
</comment>
<dbReference type="Pfam" id="PF00231">
    <property type="entry name" value="ATP-synt"/>
    <property type="match status" value="1"/>
</dbReference>
<dbReference type="OrthoDB" id="9812769at2"/>
<evidence type="ECO:0000313" key="15">
    <source>
        <dbReference type="Proteomes" id="UP000078460"/>
    </source>
</evidence>
<dbReference type="GO" id="GO:0045259">
    <property type="term" value="C:proton-transporting ATP synthase complex"/>
    <property type="evidence" value="ECO:0007669"/>
    <property type="project" value="UniProtKB-KW"/>
</dbReference>
<dbReference type="CDD" id="cd12151">
    <property type="entry name" value="F1-ATPase_gamma"/>
    <property type="match status" value="1"/>
</dbReference>
<keyword evidence="9 13" id="KW-0472">Membrane</keyword>
<dbReference type="GO" id="GO:0046933">
    <property type="term" value="F:proton-transporting ATP synthase activity, rotational mechanism"/>
    <property type="evidence" value="ECO:0007669"/>
    <property type="project" value="UniProtKB-UniRule"/>
</dbReference>
<dbReference type="AlphaFoldDB" id="A0A175Y1D8"/>
<dbReference type="GO" id="GO:0005886">
    <property type="term" value="C:plasma membrane"/>
    <property type="evidence" value="ECO:0007669"/>
    <property type="project" value="UniProtKB-SubCell"/>
</dbReference>
<dbReference type="InterPro" id="IPR035968">
    <property type="entry name" value="ATP_synth_F1_ATPase_gsu"/>
</dbReference>
<dbReference type="Gene3D" id="3.40.1380.10">
    <property type="match status" value="1"/>
</dbReference>
<dbReference type="RefSeq" id="WP_017977456.1">
    <property type="nucleotide sequence ID" value="NZ_CP017578.1"/>
</dbReference>
<dbReference type="NCBIfam" id="NF004146">
    <property type="entry name" value="PRK05621.1-4"/>
    <property type="match status" value="1"/>
</dbReference>
<dbReference type="EMBL" id="LQCK02000034">
    <property type="protein sequence ID" value="KZB94467.1"/>
    <property type="molecule type" value="Genomic_DNA"/>
</dbReference>
<dbReference type="KEGG" id="smy:BJP26_05095"/>
<organism evidence="14 15">
    <name type="scientific">Sphingomonas melonis TY</name>
    <dbReference type="NCBI Taxonomy" id="621456"/>
    <lineage>
        <taxon>Bacteria</taxon>
        <taxon>Pseudomonadati</taxon>
        <taxon>Pseudomonadota</taxon>
        <taxon>Alphaproteobacteria</taxon>
        <taxon>Sphingomonadales</taxon>
        <taxon>Sphingomonadaceae</taxon>
        <taxon>Sphingomonas</taxon>
    </lineage>
</organism>
<evidence type="ECO:0000256" key="8">
    <source>
        <dbReference type="ARBA" id="ARBA00023065"/>
    </source>
</evidence>
<comment type="function">
    <text evidence="1 13">Produces ATP from ADP in the presence of a proton gradient across the membrane. The gamma chain is believed to be important in regulating ATPase activity and the flow of protons through the CF(0) complex.</text>
</comment>
<evidence type="ECO:0000256" key="4">
    <source>
        <dbReference type="ARBA" id="ARBA00022448"/>
    </source>
</evidence>
<keyword evidence="10 13" id="KW-0139">CF(1)</keyword>
<reference evidence="14" key="1">
    <citation type="submission" date="2016-03" db="EMBL/GenBank/DDBJ databases">
        <title>Sphingomonas melonis TY, whole genome shotgun sequencing.</title>
        <authorList>
            <person name="Wang H."/>
            <person name="Zhu P."/>
        </authorList>
    </citation>
    <scope>NUCLEOTIDE SEQUENCE [LARGE SCALE GENOMIC DNA]</scope>
    <source>
        <strain evidence="14">TY</strain>
    </source>
</reference>
<dbReference type="PIRSF" id="PIRSF039089">
    <property type="entry name" value="ATP_synthase_gamma"/>
    <property type="match status" value="1"/>
</dbReference>
<comment type="similarity">
    <text evidence="3 13">Belongs to the ATPase gamma chain family.</text>
</comment>
<dbReference type="PANTHER" id="PTHR11693:SF22">
    <property type="entry name" value="ATP SYNTHASE SUBUNIT GAMMA, MITOCHONDRIAL"/>
    <property type="match status" value="1"/>
</dbReference>
<evidence type="ECO:0000256" key="12">
    <source>
        <dbReference type="ARBA" id="ARBA00060385"/>
    </source>
</evidence>
<keyword evidence="11 13" id="KW-0066">ATP synthesis</keyword>
<comment type="subunit">
    <text evidence="13">F-type ATPases have 2 components, CF(1) - the catalytic core - and CF(0) - the membrane proton channel. CF(1) has five subunits: alpha(3), beta(3), gamma(1), delta(1), epsilon(1). CF(0) has three main subunits: a, b and c.</text>
</comment>
<keyword evidence="4 13" id="KW-0813">Transport</keyword>
<comment type="caution">
    <text evidence="14">The sequence shown here is derived from an EMBL/GenBank/DDBJ whole genome shotgun (WGS) entry which is preliminary data.</text>
</comment>
<evidence type="ECO:0000256" key="11">
    <source>
        <dbReference type="ARBA" id="ARBA00023310"/>
    </source>
</evidence>
<dbReference type="FunFam" id="1.10.287.80:FF:000001">
    <property type="entry name" value="ATP synthase gamma chain"/>
    <property type="match status" value="1"/>
</dbReference>
<proteinExistence type="inferred from homology"/>
<dbReference type="FunFam" id="1.10.287.80:FF:000003">
    <property type="entry name" value="ATP synthase gamma chain, chloroplastic"/>
    <property type="match status" value="1"/>
</dbReference>
<evidence type="ECO:0000256" key="7">
    <source>
        <dbReference type="ARBA" id="ARBA00022781"/>
    </source>
</evidence>
<evidence type="ECO:0000256" key="1">
    <source>
        <dbReference type="ARBA" id="ARBA00003456"/>
    </source>
</evidence>
<dbReference type="STRING" id="621456.BJP26_05095"/>
<dbReference type="NCBIfam" id="TIGR01146">
    <property type="entry name" value="ATPsyn_F1gamma"/>
    <property type="match status" value="1"/>
</dbReference>
<name>A0A175Y1D8_9SPHN</name>
<dbReference type="Proteomes" id="UP000078460">
    <property type="component" value="Unassembled WGS sequence"/>
</dbReference>
<evidence type="ECO:0000256" key="10">
    <source>
        <dbReference type="ARBA" id="ARBA00023196"/>
    </source>
</evidence>
<keyword evidence="7 13" id="KW-0375">Hydrogen ion transport</keyword>
<keyword evidence="15" id="KW-1185">Reference proteome</keyword>
<evidence type="ECO:0000256" key="13">
    <source>
        <dbReference type="HAMAP-Rule" id="MF_00815"/>
    </source>
</evidence>
<dbReference type="HAMAP" id="MF_00815">
    <property type="entry name" value="ATP_synth_gamma_bact"/>
    <property type="match status" value="1"/>
</dbReference>
<protein>
    <recommendedName>
        <fullName evidence="13">ATP synthase gamma chain</fullName>
    </recommendedName>
    <alternativeName>
        <fullName evidence="13">ATP synthase F1 sector gamma subunit</fullName>
    </alternativeName>
    <alternativeName>
        <fullName evidence="13">F-ATPase gamma subunit</fullName>
    </alternativeName>
</protein>
<dbReference type="Gene3D" id="1.10.287.80">
    <property type="entry name" value="ATP synthase, gamma subunit, helix hairpin domain"/>
    <property type="match status" value="1"/>
</dbReference>
<evidence type="ECO:0000256" key="5">
    <source>
        <dbReference type="ARBA" id="ARBA00022475"/>
    </source>
</evidence>
<keyword evidence="8 13" id="KW-0406">Ion transport</keyword>